<dbReference type="RefSeq" id="XP_047758912.1">
    <property type="nucleotide sequence ID" value="XM_047902952.1"/>
</dbReference>
<keyword evidence="1" id="KW-0175">Coiled coil</keyword>
<proteinExistence type="predicted"/>
<gene>
    <name evidence="3" type="ORF">CLAFUR5_03804</name>
</gene>
<feature type="coiled-coil region" evidence="1">
    <location>
        <begin position="51"/>
        <end position="85"/>
    </location>
</feature>
<reference evidence="3" key="1">
    <citation type="submission" date="2021-12" db="EMBL/GenBank/DDBJ databases">
        <authorList>
            <person name="Zaccaron A."/>
            <person name="Stergiopoulos I."/>
        </authorList>
    </citation>
    <scope>NUCLEOTIDE SEQUENCE</scope>
    <source>
        <strain evidence="3">Race5_Kim</strain>
    </source>
</reference>
<dbReference type="GeneID" id="71983682"/>
<dbReference type="KEGG" id="ffu:CLAFUR5_03804"/>
<evidence type="ECO:0000313" key="3">
    <source>
        <dbReference type="EMBL" id="UJO14546.1"/>
    </source>
</evidence>
<dbReference type="Proteomes" id="UP000756132">
    <property type="component" value="Chromosome 2"/>
</dbReference>
<keyword evidence="4" id="KW-1185">Reference proteome</keyword>
<feature type="chain" id="PRO_5040400827" evidence="2">
    <location>
        <begin position="17"/>
        <end position="97"/>
    </location>
</feature>
<keyword evidence="2" id="KW-0732">Signal</keyword>
<evidence type="ECO:0000256" key="2">
    <source>
        <dbReference type="SAM" id="SignalP"/>
    </source>
</evidence>
<protein>
    <submittedName>
        <fullName evidence="3">Uncharacterized protein</fullName>
    </submittedName>
</protein>
<sequence length="97" mass="10791">MLLAGLLIAIIHGALFAILEWGTYTKPGMPVHHEVQDVEVTNGDAGKKDAIEKMEERCYEGKKEAAMLEQKLDRVKERLRQVEAMAEGRIEGVAESV</sequence>
<evidence type="ECO:0000313" key="4">
    <source>
        <dbReference type="Proteomes" id="UP000756132"/>
    </source>
</evidence>
<accession>A0A9Q8LBX0</accession>
<name>A0A9Q8LBX0_PASFU</name>
<feature type="signal peptide" evidence="2">
    <location>
        <begin position="1"/>
        <end position="16"/>
    </location>
</feature>
<organism evidence="3 4">
    <name type="scientific">Passalora fulva</name>
    <name type="common">Tomato leaf mold</name>
    <name type="synonym">Cladosporium fulvum</name>
    <dbReference type="NCBI Taxonomy" id="5499"/>
    <lineage>
        <taxon>Eukaryota</taxon>
        <taxon>Fungi</taxon>
        <taxon>Dikarya</taxon>
        <taxon>Ascomycota</taxon>
        <taxon>Pezizomycotina</taxon>
        <taxon>Dothideomycetes</taxon>
        <taxon>Dothideomycetidae</taxon>
        <taxon>Mycosphaerellales</taxon>
        <taxon>Mycosphaerellaceae</taxon>
        <taxon>Fulvia</taxon>
    </lineage>
</organism>
<evidence type="ECO:0000256" key="1">
    <source>
        <dbReference type="SAM" id="Coils"/>
    </source>
</evidence>
<dbReference type="EMBL" id="CP090164">
    <property type="protein sequence ID" value="UJO14546.1"/>
    <property type="molecule type" value="Genomic_DNA"/>
</dbReference>
<reference evidence="3" key="2">
    <citation type="journal article" date="2022" name="Microb. Genom.">
        <title>A chromosome-scale genome assembly of the tomato pathogen Cladosporium fulvum reveals a compartmentalized genome architecture and the presence of a dispensable chromosome.</title>
        <authorList>
            <person name="Zaccaron A.Z."/>
            <person name="Chen L.H."/>
            <person name="Samaras A."/>
            <person name="Stergiopoulos I."/>
        </authorList>
    </citation>
    <scope>NUCLEOTIDE SEQUENCE</scope>
    <source>
        <strain evidence="3">Race5_Kim</strain>
    </source>
</reference>
<dbReference type="AlphaFoldDB" id="A0A9Q8LBX0"/>